<feature type="transmembrane region" description="Helical" evidence="5">
    <location>
        <begin position="33"/>
        <end position="54"/>
    </location>
</feature>
<evidence type="ECO:0000313" key="8">
    <source>
        <dbReference type="Proteomes" id="UP000068243"/>
    </source>
</evidence>
<keyword evidence="4 5" id="KW-0472">Membrane</keyword>
<dbReference type="Proteomes" id="UP000068243">
    <property type="component" value="Unassembled WGS sequence"/>
</dbReference>
<dbReference type="AlphaFoldDB" id="A0A100IC91"/>
<evidence type="ECO:0000256" key="3">
    <source>
        <dbReference type="ARBA" id="ARBA00022989"/>
    </source>
</evidence>
<evidence type="ECO:0000256" key="1">
    <source>
        <dbReference type="ARBA" id="ARBA00004141"/>
    </source>
</evidence>
<comment type="caution">
    <text evidence="7">The sequence shown here is derived from an EMBL/GenBank/DDBJ whole genome shotgun (WGS) entry which is preliminary data.</text>
</comment>
<feature type="domain" description="Wax synthase" evidence="6">
    <location>
        <begin position="226"/>
        <end position="269"/>
    </location>
</feature>
<dbReference type="Pfam" id="PF13813">
    <property type="entry name" value="MBOAT_2"/>
    <property type="match status" value="1"/>
</dbReference>
<evidence type="ECO:0000256" key="2">
    <source>
        <dbReference type="ARBA" id="ARBA00022692"/>
    </source>
</evidence>
<feature type="transmembrane region" description="Helical" evidence="5">
    <location>
        <begin position="194"/>
        <end position="218"/>
    </location>
</feature>
<evidence type="ECO:0000256" key="4">
    <source>
        <dbReference type="ARBA" id="ARBA00023136"/>
    </source>
</evidence>
<dbReference type="EMBL" id="BCMY01000003">
    <property type="protein sequence ID" value="GAQ38566.1"/>
    <property type="molecule type" value="Genomic_DNA"/>
</dbReference>
<comment type="subcellular location">
    <subcellularLocation>
        <location evidence="1">Membrane</location>
        <topology evidence="1">Multi-pass membrane protein</topology>
    </subcellularLocation>
</comment>
<sequence length="292" mass="33859">MMPLMSLIPPAFFAFSSASFWIAIHLPYRGRLYVSPLLFGSAILSLHTSPYLTWLTGMNVLWALFTCIWIQHAAAVIYFNQLRVPRTSSSWLATYKIWNNPQRRMSPGLPPQNKRAITFPGRASFTFYRITRIILCWALQFIIIRPLILLHFNYTAQDFAPSRKVFFRQLLPLPNNHPPITFREVEIRLFLSIYWIWIAYIMLNLCNTLLSILFTVIIRLDDSNEWQPLFGSPLEAYSISRFWTKFWHRLTVSSCASSGTQVTSRLIGRHLDAKARKSSWPSGRSCSPDCAM</sequence>
<evidence type="ECO:0000256" key="5">
    <source>
        <dbReference type="SAM" id="Phobius"/>
    </source>
</evidence>
<proteinExistence type="predicted"/>
<dbReference type="GO" id="GO:0016020">
    <property type="term" value="C:membrane"/>
    <property type="evidence" value="ECO:0007669"/>
    <property type="project" value="UniProtKB-SubCell"/>
</dbReference>
<accession>A0A100IC91</accession>
<evidence type="ECO:0000313" key="7">
    <source>
        <dbReference type="EMBL" id="GAQ38566.1"/>
    </source>
</evidence>
<dbReference type="InterPro" id="IPR032805">
    <property type="entry name" value="Wax_synthase_dom"/>
</dbReference>
<keyword evidence="3 5" id="KW-1133">Transmembrane helix</keyword>
<organism evidence="7 8">
    <name type="scientific">Aspergillus niger</name>
    <dbReference type="NCBI Taxonomy" id="5061"/>
    <lineage>
        <taxon>Eukaryota</taxon>
        <taxon>Fungi</taxon>
        <taxon>Dikarya</taxon>
        <taxon>Ascomycota</taxon>
        <taxon>Pezizomycotina</taxon>
        <taxon>Eurotiomycetes</taxon>
        <taxon>Eurotiomycetidae</taxon>
        <taxon>Eurotiales</taxon>
        <taxon>Aspergillaceae</taxon>
        <taxon>Aspergillus</taxon>
        <taxon>Aspergillus subgen. Circumdati</taxon>
    </lineage>
</organism>
<feature type="transmembrane region" description="Helical" evidence="5">
    <location>
        <begin position="60"/>
        <end position="79"/>
    </location>
</feature>
<protein>
    <recommendedName>
        <fullName evidence="6">Wax synthase domain-containing protein</fullName>
    </recommendedName>
</protein>
<gene>
    <name evidence="7" type="ORF">ABL_02726</name>
</gene>
<name>A0A100IC91_ASPNG</name>
<feature type="transmembrane region" description="Helical" evidence="5">
    <location>
        <begin position="6"/>
        <end position="26"/>
    </location>
</feature>
<keyword evidence="2 5" id="KW-0812">Transmembrane</keyword>
<dbReference type="OrthoDB" id="1077582at2759"/>
<reference evidence="8" key="1">
    <citation type="journal article" date="2016" name="Genome Announc.">
        <title>Draft genome sequence of Aspergillus niger strain An76.</title>
        <authorList>
            <person name="Gong W."/>
            <person name="Cheng Z."/>
            <person name="Zhang H."/>
            <person name="Liu L."/>
            <person name="Gao P."/>
            <person name="Wang L."/>
        </authorList>
    </citation>
    <scope>NUCLEOTIDE SEQUENCE [LARGE SCALE GENOMIC DNA]</scope>
    <source>
        <strain evidence="8">An76</strain>
    </source>
</reference>
<evidence type="ECO:0000259" key="6">
    <source>
        <dbReference type="Pfam" id="PF13813"/>
    </source>
</evidence>
<feature type="transmembrane region" description="Helical" evidence="5">
    <location>
        <begin position="134"/>
        <end position="154"/>
    </location>
</feature>
<dbReference type="OMA" id="WLTGMNV"/>